<protein>
    <submittedName>
        <fullName evidence="1">DUF1836 domain-containing protein</fullName>
    </submittedName>
</protein>
<dbReference type="RefSeq" id="WP_209530845.1">
    <property type="nucleotide sequence ID" value="NZ_JAEEGA010000013.1"/>
</dbReference>
<keyword evidence="2" id="KW-1185">Reference proteome</keyword>
<dbReference type="Proteomes" id="UP000674938">
    <property type="component" value="Unassembled WGS sequence"/>
</dbReference>
<dbReference type="PANTHER" id="PTHR40056:SF1">
    <property type="entry name" value="DUF1836 DOMAIN-CONTAINING PROTEIN"/>
    <property type="match status" value="1"/>
</dbReference>
<dbReference type="PANTHER" id="PTHR40056">
    <property type="entry name" value="HYPOTHETICAL CYTOSOLIC PROTEIN"/>
    <property type="match status" value="1"/>
</dbReference>
<proteinExistence type="predicted"/>
<dbReference type="InterPro" id="IPR014975">
    <property type="entry name" value="DUF1836"/>
</dbReference>
<sequence>MDNTQNNWQDSLRKIHLPRWQELPDIDIYMDQLVTLVVRYTSPFKVDQQADPLLTPAMVNNYVKQKLIPPPEKKKYNQRHLARLVIITILKQAFDLPIVQLGINWQTESGDYQKAYDQFCTQMEDTIQLFLVDDQTEKFELNVVDINFLPIQMATIALTSKLVAENTLQTLEKNKANNTI</sequence>
<evidence type="ECO:0000313" key="2">
    <source>
        <dbReference type="Proteomes" id="UP000674938"/>
    </source>
</evidence>
<organism evidence="1 2">
    <name type="scientific">Vagococcus allomyrinae</name>
    <dbReference type="NCBI Taxonomy" id="2794353"/>
    <lineage>
        <taxon>Bacteria</taxon>
        <taxon>Bacillati</taxon>
        <taxon>Bacillota</taxon>
        <taxon>Bacilli</taxon>
        <taxon>Lactobacillales</taxon>
        <taxon>Enterococcaceae</taxon>
        <taxon>Vagococcus</taxon>
    </lineage>
</organism>
<reference evidence="1" key="1">
    <citation type="submission" date="2020-12" db="EMBL/GenBank/DDBJ databases">
        <title>Vagococcus allomyrinae sp. nov. and Enterococcus lavae sp. nov., isolated from the larvae of Allomyrina dichotoma.</title>
        <authorList>
            <person name="Lee S.D."/>
        </authorList>
    </citation>
    <scope>NUCLEOTIDE SEQUENCE</scope>
    <source>
        <strain evidence="1">BWB3-3</strain>
    </source>
</reference>
<comment type="caution">
    <text evidence="1">The sequence shown here is derived from an EMBL/GenBank/DDBJ whole genome shotgun (WGS) entry which is preliminary data.</text>
</comment>
<dbReference type="AlphaFoldDB" id="A0A940SWI5"/>
<dbReference type="EMBL" id="JAEEGA010000013">
    <property type="protein sequence ID" value="MBP1043034.1"/>
    <property type="molecule type" value="Genomic_DNA"/>
</dbReference>
<gene>
    <name evidence="1" type="ORF">I6N95_18625</name>
</gene>
<accession>A0A940SWI5</accession>
<evidence type="ECO:0000313" key="1">
    <source>
        <dbReference type="EMBL" id="MBP1043034.1"/>
    </source>
</evidence>
<dbReference type="Pfam" id="PF08876">
    <property type="entry name" value="DUF1836"/>
    <property type="match status" value="1"/>
</dbReference>
<name>A0A940SWI5_9ENTE</name>